<evidence type="ECO:0000256" key="1">
    <source>
        <dbReference type="ARBA" id="ARBA00000985"/>
    </source>
</evidence>
<comment type="subcellular location">
    <subcellularLocation>
        <location evidence="6">Cytoplasm</location>
    </subcellularLocation>
</comment>
<dbReference type="InterPro" id="IPR008948">
    <property type="entry name" value="L-Aspartase-like"/>
</dbReference>
<reference evidence="10 11" key="1">
    <citation type="submission" date="2024-09" db="EMBL/GenBank/DDBJ databases">
        <authorList>
            <person name="Sun Q."/>
            <person name="Mori K."/>
        </authorList>
    </citation>
    <scope>NUCLEOTIDE SEQUENCE [LARGE SCALE GENOMIC DNA]</scope>
    <source>
        <strain evidence="10 11">NCAIM B.02621</strain>
    </source>
</reference>
<sequence>MTSSSDAPSAAGVPTRGSGEGQTLWGGRFSAKPAEVMQAINVSIGVDHRLWEQDLKGSRAHCRMLMAQGIVSADDGAAILDGLDRIEAEIRDGTFPFRDEFEDIHMNVEARLSELIGAPSGRLHTARSRNDQVATDFRLWVRDACDRTLAQLHALQRILLDRAEAHAGDLMPGFTHLQPAQPVTLGHHLMAYVEMFGRDHGRFADARARMNESPLGAAALAGSPFPIDRHATAAELGFDRPMANSLDAVSDRDFALESLSAASICAGHLSRLAEEIVIWMTPQFGFVTLPDELTTGSSIMPQKRNPDAAELVRAKTGRITGSLIALTTVMKGLPLAYSKDMQEDKPPVFEAFDALDLALTAMMAMVAALRPNLERMRQAAGSGYSTATDLADWLVRELNLPFRQAHHVTGAAVKRAEALGVDLGQLPLAELTALEPRVTEAVYKVLSPEASCASRLSFGGTAPDGVRARIAEWRSRLS</sequence>
<keyword evidence="11" id="KW-1185">Reference proteome</keyword>
<feature type="domain" description="Fumarate lyase N-terminal" evidence="8">
    <location>
        <begin position="27"/>
        <end position="321"/>
    </location>
</feature>
<keyword evidence="4 6" id="KW-0055">Arginine biosynthesis</keyword>
<evidence type="ECO:0000259" key="8">
    <source>
        <dbReference type="Pfam" id="PF00206"/>
    </source>
</evidence>
<evidence type="ECO:0000259" key="9">
    <source>
        <dbReference type="Pfam" id="PF14698"/>
    </source>
</evidence>
<feature type="domain" description="Argininosuccinate lyase C-terminal" evidence="9">
    <location>
        <begin position="384"/>
        <end position="452"/>
    </location>
</feature>
<comment type="catalytic activity">
    <reaction evidence="1 6">
        <text>2-(N(omega)-L-arginino)succinate = fumarate + L-arginine</text>
        <dbReference type="Rhea" id="RHEA:24020"/>
        <dbReference type="ChEBI" id="CHEBI:29806"/>
        <dbReference type="ChEBI" id="CHEBI:32682"/>
        <dbReference type="ChEBI" id="CHEBI:57472"/>
        <dbReference type="EC" id="4.3.2.1"/>
    </reaction>
</comment>
<dbReference type="NCBIfam" id="TIGR00838">
    <property type="entry name" value="argH"/>
    <property type="match status" value="1"/>
</dbReference>
<dbReference type="Pfam" id="PF00206">
    <property type="entry name" value="Lyase_1"/>
    <property type="match status" value="1"/>
</dbReference>
<dbReference type="PROSITE" id="PS00163">
    <property type="entry name" value="FUMARATE_LYASES"/>
    <property type="match status" value="1"/>
</dbReference>
<dbReference type="GO" id="GO:0004056">
    <property type="term" value="F:argininosuccinate lyase activity"/>
    <property type="evidence" value="ECO:0007669"/>
    <property type="project" value="UniProtKB-EC"/>
</dbReference>
<dbReference type="Pfam" id="PF14698">
    <property type="entry name" value="ASL_C2"/>
    <property type="match status" value="1"/>
</dbReference>
<dbReference type="InterPro" id="IPR024083">
    <property type="entry name" value="Fumarase/histidase_N"/>
</dbReference>
<comment type="pathway">
    <text evidence="2 6">Amino-acid biosynthesis; L-arginine biosynthesis; L-arginine from L-ornithine and carbamoyl phosphate: step 3/3.</text>
</comment>
<dbReference type="PRINTS" id="PR00145">
    <property type="entry name" value="ARGSUCLYASE"/>
</dbReference>
<gene>
    <name evidence="6 10" type="primary">argH</name>
    <name evidence="10" type="ORF">ACFFGE_12750</name>
</gene>
<dbReference type="InterPro" id="IPR029419">
    <property type="entry name" value="Arg_succ_lyase_C"/>
</dbReference>
<dbReference type="InterPro" id="IPR009049">
    <property type="entry name" value="Argininosuccinate_lyase"/>
</dbReference>
<dbReference type="Proteomes" id="UP001589906">
    <property type="component" value="Unassembled WGS sequence"/>
</dbReference>
<evidence type="ECO:0000256" key="2">
    <source>
        <dbReference type="ARBA" id="ARBA00004941"/>
    </source>
</evidence>
<evidence type="ECO:0000256" key="4">
    <source>
        <dbReference type="ARBA" id="ARBA00022571"/>
    </source>
</evidence>
<dbReference type="EC" id="4.3.2.1" evidence="3 6"/>
<evidence type="ECO:0000313" key="11">
    <source>
        <dbReference type="Proteomes" id="UP001589906"/>
    </source>
</evidence>
<comment type="similarity">
    <text evidence="6">Belongs to the lyase 1 family. Argininosuccinate lyase subfamily.</text>
</comment>
<dbReference type="InterPro" id="IPR022761">
    <property type="entry name" value="Fumarate_lyase_N"/>
</dbReference>
<dbReference type="PANTHER" id="PTHR43814">
    <property type="entry name" value="ARGININOSUCCINATE LYASE"/>
    <property type="match status" value="1"/>
</dbReference>
<protein>
    <recommendedName>
        <fullName evidence="3 6">Argininosuccinate lyase</fullName>
        <shortName evidence="6">ASAL</shortName>
        <ecNumber evidence="3 6">4.3.2.1</ecNumber>
    </recommendedName>
    <alternativeName>
        <fullName evidence="6">Arginosuccinase</fullName>
    </alternativeName>
</protein>
<evidence type="ECO:0000256" key="7">
    <source>
        <dbReference type="SAM" id="MobiDB-lite"/>
    </source>
</evidence>
<organism evidence="10 11">
    <name type="scientific">Brevundimonas balnearis</name>
    <dbReference type="NCBI Taxonomy" id="1572858"/>
    <lineage>
        <taxon>Bacteria</taxon>
        <taxon>Pseudomonadati</taxon>
        <taxon>Pseudomonadota</taxon>
        <taxon>Alphaproteobacteria</taxon>
        <taxon>Caulobacterales</taxon>
        <taxon>Caulobacteraceae</taxon>
        <taxon>Brevundimonas</taxon>
    </lineage>
</organism>
<feature type="region of interest" description="Disordered" evidence="7">
    <location>
        <begin position="1"/>
        <end position="26"/>
    </location>
</feature>
<dbReference type="EMBL" id="JBHLSW010000014">
    <property type="protein sequence ID" value="MFC0634741.1"/>
    <property type="molecule type" value="Genomic_DNA"/>
</dbReference>
<dbReference type="InterPro" id="IPR020557">
    <property type="entry name" value="Fumarate_lyase_CS"/>
</dbReference>
<name>A0ABV6R536_9CAUL</name>
<dbReference type="PANTHER" id="PTHR43814:SF1">
    <property type="entry name" value="ARGININOSUCCINATE LYASE"/>
    <property type="match status" value="1"/>
</dbReference>
<evidence type="ECO:0000256" key="6">
    <source>
        <dbReference type="HAMAP-Rule" id="MF_00006"/>
    </source>
</evidence>
<keyword evidence="6" id="KW-0028">Amino-acid biosynthesis</keyword>
<dbReference type="InterPro" id="IPR000362">
    <property type="entry name" value="Fumarate_lyase_fam"/>
</dbReference>
<dbReference type="SUPFAM" id="SSF48557">
    <property type="entry name" value="L-aspartase-like"/>
    <property type="match status" value="1"/>
</dbReference>
<comment type="caution">
    <text evidence="10">The sequence shown here is derived from an EMBL/GenBank/DDBJ whole genome shotgun (WGS) entry which is preliminary data.</text>
</comment>
<dbReference type="Gene3D" id="1.10.40.30">
    <property type="entry name" value="Fumarase/aspartase (C-terminal domain)"/>
    <property type="match status" value="1"/>
</dbReference>
<evidence type="ECO:0000256" key="5">
    <source>
        <dbReference type="ARBA" id="ARBA00023239"/>
    </source>
</evidence>
<dbReference type="PRINTS" id="PR00149">
    <property type="entry name" value="FUMRATELYASE"/>
</dbReference>
<keyword evidence="5 6" id="KW-0456">Lyase</keyword>
<accession>A0ABV6R536</accession>
<dbReference type="HAMAP" id="MF_00006">
    <property type="entry name" value="Arg_succ_lyase"/>
    <property type="match status" value="1"/>
</dbReference>
<dbReference type="Gene3D" id="1.20.200.10">
    <property type="entry name" value="Fumarase/aspartase (Central domain)"/>
    <property type="match status" value="1"/>
</dbReference>
<dbReference type="CDD" id="cd01359">
    <property type="entry name" value="Argininosuccinate_lyase"/>
    <property type="match status" value="1"/>
</dbReference>
<evidence type="ECO:0000256" key="3">
    <source>
        <dbReference type="ARBA" id="ARBA00012338"/>
    </source>
</evidence>
<dbReference type="Gene3D" id="1.10.275.10">
    <property type="entry name" value="Fumarase/aspartase (N-terminal domain)"/>
    <property type="match status" value="1"/>
</dbReference>
<proteinExistence type="inferred from homology"/>
<dbReference type="RefSeq" id="WP_376836812.1">
    <property type="nucleotide sequence ID" value="NZ_JBHLSW010000014.1"/>
</dbReference>
<evidence type="ECO:0000313" key="10">
    <source>
        <dbReference type="EMBL" id="MFC0634741.1"/>
    </source>
</evidence>
<keyword evidence="6" id="KW-0963">Cytoplasm</keyword>